<dbReference type="InterPro" id="IPR050251">
    <property type="entry name" value="HpcH-HpaI_aldolase"/>
</dbReference>
<dbReference type="RefSeq" id="WP_254739391.1">
    <property type="nucleotide sequence ID" value="NZ_JANCLU010000004.1"/>
</dbReference>
<dbReference type="InterPro" id="IPR040442">
    <property type="entry name" value="Pyrv_kinase-like_dom_sf"/>
</dbReference>
<feature type="domain" description="GP-PDE" evidence="5">
    <location>
        <begin position="1"/>
        <end position="105"/>
    </location>
</feature>
<sequence length="278" mass="29105">MLDPHRPTLRYRLDKGDTLGVIWLALGSVALTEIAARARPDAIVLDVQHGLWERASMEAAIGVVPSDIPVLVRVAENSPVAIGQALDAGAEGVIVPLVETAKQARRAVDAARYPPRGSRSGGGIRPLGDFVDYVHAADRAIVVCVMVETAKGVKNARDIAAVEGVDMVFIGTGDLALSLGTFPNFDARHEVACSKVHAACQAEYTLCGTFTGSLDAARAKRERGYRMVVTANDMDVLGKGFAQATSGFAAREKAAPAAALPPDGVYGAPPALNGEARP</sequence>
<evidence type="ECO:0000259" key="5">
    <source>
        <dbReference type="PROSITE" id="PS51704"/>
    </source>
</evidence>
<evidence type="ECO:0000313" key="7">
    <source>
        <dbReference type="Proteomes" id="UP001205890"/>
    </source>
</evidence>
<comment type="similarity">
    <text evidence="1">Belongs to the HpcH/HpaI aldolase family.</text>
</comment>
<gene>
    <name evidence="6" type="ORF">NK718_05445</name>
</gene>
<accession>A0ABT1L901</accession>
<proteinExistence type="inferred from homology"/>
<keyword evidence="2" id="KW-0479">Metal-binding</keyword>
<dbReference type="Pfam" id="PF03328">
    <property type="entry name" value="HpcH_HpaI"/>
    <property type="match status" value="1"/>
</dbReference>
<comment type="caution">
    <text evidence="6">The sequence shown here is derived from an EMBL/GenBank/DDBJ whole genome shotgun (WGS) entry which is preliminary data.</text>
</comment>
<name>A0ABT1L901_9HYPH</name>
<dbReference type="GO" id="GO:0016829">
    <property type="term" value="F:lyase activity"/>
    <property type="evidence" value="ECO:0007669"/>
    <property type="project" value="UniProtKB-KW"/>
</dbReference>
<protein>
    <submittedName>
        <fullName evidence="6">Aldolase/citrate lyase family protein</fullName>
    </submittedName>
</protein>
<dbReference type="InterPro" id="IPR015813">
    <property type="entry name" value="Pyrv/PenolPyrv_kinase-like_dom"/>
</dbReference>
<evidence type="ECO:0000256" key="1">
    <source>
        <dbReference type="ARBA" id="ARBA00005568"/>
    </source>
</evidence>
<keyword evidence="7" id="KW-1185">Reference proteome</keyword>
<dbReference type="EMBL" id="JANCLU010000004">
    <property type="protein sequence ID" value="MCP8937952.1"/>
    <property type="molecule type" value="Genomic_DNA"/>
</dbReference>
<dbReference type="PANTHER" id="PTHR30502">
    <property type="entry name" value="2-KETO-3-DEOXY-L-RHAMNONATE ALDOLASE"/>
    <property type="match status" value="1"/>
</dbReference>
<evidence type="ECO:0000256" key="2">
    <source>
        <dbReference type="ARBA" id="ARBA00022723"/>
    </source>
</evidence>
<evidence type="ECO:0000256" key="4">
    <source>
        <dbReference type="SAM" id="MobiDB-lite"/>
    </source>
</evidence>
<dbReference type="SUPFAM" id="SSF51621">
    <property type="entry name" value="Phosphoenolpyruvate/pyruvate domain"/>
    <property type="match status" value="1"/>
</dbReference>
<dbReference type="InterPro" id="IPR030395">
    <property type="entry name" value="GP_PDE_dom"/>
</dbReference>
<organism evidence="6 7">
    <name type="scientific">Alsobacter ponti</name>
    <dbReference type="NCBI Taxonomy" id="2962936"/>
    <lineage>
        <taxon>Bacteria</taxon>
        <taxon>Pseudomonadati</taxon>
        <taxon>Pseudomonadota</taxon>
        <taxon>Alphaproteobacteria</taxon>
        <taxon>Hyphomicrobiales</taxon>
        <taxon>Alsobacteraceae</taxon>
        <taxon>Alsobacter</taxon>
    </lineage>
</organism>
<reference evidence="6 7" key="1">
    <citation type="submission" date="2022-07" db="EMBL/GenBank/DDBJ databases">
        <authorList>
            <person name="Li W.-J."/>
            <person name="Deng Q.-Q."/>
        </authorList>
    </citation>
    <scope>NUCLEOTIDE SEQUENCE [LARGE SCALE GENOMIC DNA]</scope>
    <source>
        <strain evidence="6 7">SYSU M60028</strain>
    </source>
</reference>
<keyword evidence="3 6" id="KW-0456">Lyase</keyword>
<dbReference type="InterPro" id="IPR005000">
    <property type="entry name" value="Aldolase/citrate-lyase_domain"/>
</dbReference>
<evidence type="ECO:0000313" key="6">
    <source>
        <dbReference type="EMBL" id="MCP8937952.1"/>
    </source>
</evidence>
<dbReference type="Gene3D" id="3.20.20.60">
    <property type="entry name" value="Phosphoenolpyruvate-binding domains"/>
    <property type="match status" value="1"/>
</dbReference>
<dbReference type="PROSITE" id="PS51704">
    <property type="entry name" value="GP_PDE"/>
    <property type="match status" value="1"/>
</dbReference>
<feature type="region of interest" description="Disordered" evidence="4">
    <location>
        <begin position="256"/>
        <end position="278"/>
    </location>
</feature>
<dbReference type="Proteomes" id="UP001205890">
    <property type="component" value="Unassembled WGS sequence"/>
</dbReference>
<dbReference type="PANTHER" id="PTHR30502:SF0">
    <property type="entry name" value="PHOSPHOENOLPYRUVATE CARBOXYLASE FAMILY PROTEIN"/>
    <property type="match status" value="1"/>
</dbReference>
<evidence type="ECO:0000256" key="3">
    <source>
        <dbReference type="ARBA" id="ARBA00023239"/>
    </source>
</evidence>